<protein>
    <submittedName>
        <fullName evidence="2">Uncharacterized protein</fullName>
    </submittedName>
</protein>
<feature type="region of interest" description="Disordered" evidence="1">
    <location>
        <begin position="1"/>
        <end position="22"/>
    </location>
</feature>
<evidence type="ECO:0000256" key="1">
    <source>
        <dbReference type="SAM" id="MobiDB-lite"/>
    </source>
</evidence>
<accession>A0A9D4GW64</accession>
<reference evidence="2" key="1">
    <citation type="journal article" date="2019" name="bioRxiv">
        <title>The Genome of the Zebra Mussel, Dreissena polymorpha: A Resource for Invasive Species Research.</title>
        <authorList>
            <person name="McCartney M.A."/>
            <person name="Auch B."/>
            <person name="Kono T."/>
            <person name="Mallez S."/>
            <person name="Zhang Y."/>
            <person name="Obille A."/>
            <person name="Becker A."/>
            <person name="Abrahante J.E."/>
            <person name="Garbe J."/>
            <person name="Badalamenti J.P."/>
            <person name="Herman A."/>
            <person name="Mangelson H."/>
            <person name="Liachko I."/>
            <person name="Sullivan S."/>
            <person name="Sone E.D."/>
            <person name="Koren S."/>
            <person name="Silverstein K.A.T."/>
            <person name="Beckman K.B."/>
            <person name="Gohl D.M."/>
        </authorList>
    </citation>
    <scope>NUCLEOTIDE SEQUENCE</scope>
    <source>
        <strain evidence="2">Duluth1</strain>
        <tissue evidence="2">Whole animal</tissue>
    </source>
</reference>
<name>A0A9D4GW64_DREPO</name>
<reference evidence="2" key="2">
    <citation type="submission" date="2020-11" db="EMBL/GenBank/DDBJ databases">
        <authorList>
            <person name="McCartney M.A."/>
            <person name="Auch B."/>
            <person name="Kono T."/>
            <person name="Mallez S."/>
            <person name="Becker A."/>
            <person name="Gohl D.M."/>
            <person name="Silverstein K.A.T."/>
            <person name="Koren S."/>
            <person name="Bechman K.B."/>
            <person name="Herman A."/>
            <person name="Abrahante J.E."/>
            <person name="Garbe J."/>
        </authorList>
    </citation>
    <scope>NUCLEOTIDE SEQUENCE</scope>
    <source>
        <strain evidence="2">Duluth1</strain>
        <tissue evidence="2">Whole animal</tissue>
    </source>
</reference>
<evidence type="ECO:0000313" key="3">
    <source>
        <dbReference type="Proteomes" id="UP000828390"/>
    </source>
</evidence>
<feature type="compositionally biased region" description="Low complexity" evidence="1">
    <location>
        <begin position="1"/>
        <end position="19"/>
    </location>
</feature>
<gene>
    <name evidence="2" type="ORF">DPMN_126674</name>
</gene>
<dbReference type="AlphaFoldDB" id="A0A9D4GW64"/>
<dbReference type="EMBL" id="JAIWYP010000005">
    <property type="protein sequence ID" value="KAH3824821.1"/>
    <property type="molecule type" value="Genomic_DNA"/>
</dbReference>
<keyword evidence="3" id="KW-1185">Reference proteome</keyword>
<comment type="caution">
    <text evidence="2">The sequence shown here is derived from an EMBL/GenBank/DDBJ whole genome shotgun (WGS) entry which is preliminary data.</text>
</comment>
<evidence type="ECO:0000313" key="2">
    <source>
        <dbReference type="EMBL" id="KAH3824821.1"/>
    </source>
</evidence>
<sequence length="53" mass="5619">MVFETSSILSSSGSTTSESPSDRTVYVWDSSRIGELVILVSGGISSYTVVDDN</sequence>
<proteinExistence type="predicted"/>
<organism evidence="2 3">
    <name type="scientific">Dreissena polymorpha</name>
    <name type="common">Zebra mussel</name>
    <name type="synonym">Mytilus polymorpha</name>
    <dbReference type="NCBI Taxonomy" id="45954"/>
    <lineage>
        <taxon>Eukaryota</taxon>
        <taxon>Metazoa</taxon>
        <taxon>Spiralia</taxon>
        <taxon>Lophotrochozoa</taxon>
        <taxon>Mollusca</taxon>
        <taxon>Bivalvia</taxon>
        <taxon>Autobranchia</taxon>
        <taxon>Heteroconchia</taxon>
        <taxon>Euheterodonta</taxon>
        <taxon>Imparidentia</taxon>
        <taxon>Neoheterodontei</taxon>
        <taxon>Myida</taxon>
        <taxon>Dreissenoidea</taxon>
        <taxon>Dreissenidae</taxon>
        <taxon>Dreissena</taxon>
    </lineage>
</organism>
<dbReference type="Proteomes" id="UP000828390">
    <property type="component" value="Unassembled WGS sequence"/>
</dbReference>